<keyword evidence="2" id="KW-1185">Reference proteome</keyword>
<organism evidence="1 2">
    <name type="scientific">Flavobacterium saliperosum S13</name>
    <dbReference type="NCBI Taxonomy" id="1341155"/>
    <lineage>
        <taxon>Bacteria</taxon>
        <taxon>Pseudomonadati</taxon>
        <taxon>Bacteroidota</taxon>
        <taxon>Flavobacteriia</taxon>
        <taxon>Flavobacteriales</taxon>
        <taxon>Flavobacteriaceae</taxon>
        <taxon>Flavobacterium</taxon>
    </lineage>
</organism>
<accession>A0ABN0QHY0</accession>
<name>A0ABN0QHY0_9FLAO</name>
<proteinExistence type="predicted"/>
<evidence type="ECO:0000313" key="2">
    <source>
        <dbReference type="Proteomes" id="UP000018234"/>
    </source>
</evidence>
<sequence>MTVVLEESTSFIVMLWEITGLVKNNMVGASSVNIDFITQHIDY</sequence>
<reference evidence="1 2" key="1">
    <citation type="submission" date="2013-08" db="EMBL/GenBank/DDBJ databases">
        <title>Flavobacterium saliperosum type strain genome sequencing.</title>
        <authorList>
            <person name="Lee K."/>
            <person name="Yi H."/>
            <person name="Park S."/>
            <person name="Chun J."/>
        </authorList>
    </citation>
    <scope>NUCLEOTIDE SEQUENCE [LARGE SCALE GENOMIC DNA]</scope>
    <source>
        <strain evidence="1 2">S13</strain>
    </source>
</reference>
<gene>
    <name evidence="1" type="ORF">FSS13T_11860</name>
</gene>
<protein>
    <submittedName>
        <fullName evidence="1">Uncharacterized protein</fullName>
    </submittedName>
</protein>
<dbReference type="EMBL" id="AVFO01000022">
    <property type="protein sequence ID" value="ESU26195.1"/>
    <property type="molecule type" value="Genomic_DNA"/>
</dbReference>
<dbReference type="Proteomes" id="UP000018234">
    <property type="component" value="Unassembled WGS sequence"/>
</dbReference>
<evidence type="ECO:0000313" key="1">
    <source>
        <dbReference type="EMBL" id="ESU26195.1"/>
    </source>
</evidence>
<comment type="caution">
    <text evidence="1">The sequence shown here is derived from an EMBL/GenBank/DDBJ whole genome shotgun (WGS) entry which is preliminary data.</text>
</comment>